<organism evidence="2 3">
    <name type="scientific">Fannyhessea vaginae PB189-T1-4</name>
    <dbReference type="NCBI Taxonomy" id="866774"/>
    <lineage>
        <taxon>Bacteria</taxon>
        <taxon>Bacillati</taxon>
        <taxon>Actinomycetota</taxon>
        <taxon>Coriobacteriia</taxon>
        <taxon>Coriobacteriales</taxon>
        <taxon>Atopobiaceae</taxon>
        <taxon>Fannyhessea</taxon>
    </lineage>
</organism>
<feature type="transmembrane region" description="Helical" evidence="1">
    <location>
        <begin position="104"/>
        <end position="121"/>
    </location>
</feature>
<sequence length="261" mass="29241">MSPEHNGQMPEHTAQIPSHTACAQQCSQQMSAPWGAYLLKIASICASVYGMSMNWEGLFSLTYFTNLSNIAMTCVLVAALWRLHRQQQQEETHNCSNAAQSRWYRIKFVATLSIFVTFFLYTCFLAPTSSHGFLGAFMQNYGASFATHVVGPLCAVADFFFYDRDFEPRPSELLFGVIPPLVYVAYVCVLSLAFGVRWKQTMLAPYNFLNFGAQTGWFGFNPGHVSSTSLGIGVFYFIVVFALIFLGMAAGFLHIMKSRKR</sequence>
<keyword evidence="1" id="KW-0472">Membrane</keyword>
<feature type="transmembrane region" description="Helical" evidence="1">
    <location>
        <begin position="234"/>
        <end position="255"/>
    </location>
</feature>
<protein>
    <submittedName>
        <fullName evidence="2">Uncharacterized protein</fullName>
    </submittedName>
</protein>
<name>A0ABP2J137_9ACTN</name>
<proteinExistence type="predicted"/>
<keyword evidence="1" id="KW-1133">Transmembrane helix</keyword>
<feature type="transmembrane region" description="Helical" evidence="1">
    <location>
        <begin position="141"/>
        <end position="161"/>
    </location>
</feature>
<feature type="transmembrane region" description="Helical" evidence="1">
    <location>
        <begin position="173"/>
        <end position="196"/>
    </location>
</feature>
<accession>A0ABP2J137</accession>
<reference evidence="2 3" key="1">
    <citation type="submission" date="2010-08" db="EMBL/GenBank/DDBJ databases">
        <authorList>
            <person name="Durkin A.S."/>
            <person name="Madupu R."/>
            <person name="Torralba M."/>
            <person name="Gillis M."/>
            <person name="Methe B."/>
            <person name="Sutton G."/>
            <person name="Nelson K.E."/>
        </authorList>
    </citation>
    <scope>NUCLEOTIDE SEQUENCE [LARGE SCALE GENOMIC DNA]</scope>
    <source>
        <strain evidence="2 3">PB189-T1-4</strain>
    </source>
</reference>
<gene>
    <name evidence="2" type="ORF">HMPREF9248_0571</name>
</gene>
<feature type="transmembrane region" description="Helical" evidence="1">
    <location>
        <begin position="63"/>
        <end position="83"/>
    </location>
</feature>
<evidence type="ECO:0000313" key="2">
    <source>
        <dbReference type="EMBL" id="EFL43809.1"/>
    </source>
</evidence>
<dbReference type="EMBL" id="AEDQ01000029">
    <property type="protein sequence ID" value="EFL43809.1"/>
    <property type="molecule type" value="Genomic_DNA"/>
</dbReference>
<keyword evidence="1" id="KW-0812">Transmembrane</keyword>
<dbReference type="Proteomes" id="UP000004431">
    <property type="component" value="Unassembled WGS sequence"/>
</dbReference>
<evidence type="ECO:0000313" key="3">
    <source>
        <dbReference type="Proteomes" id="UP000004431"/>
    </source>
</evidence>
<evidence type="ECO:0000256" key="1">
    <source>
        <dbReference type="SAM" id="Phobius"/>
    </source>
</evidence>
<keyword evidence="3" id="KW-1185">Reference proteome</keyword>
<comment type="caution">
    <text evidence="2">The sequence shown here is derived from an EMBL/GenBank/DDBJ whole genome shotgun (WGS) entry which is preliminary data.</text>
</comment>